<proteinExistence type="predicted"/>
<dbReference type="PANTHER" id="PTHR33221:SF15">
    <property type="entry name" value="HTH-TYPE TRANSCRIPTIONAL REGULATOR YWGB-RELATED"/>
    <property type="match status" value="1"/>
</dbReference>
<dbReference type="PROSITE" id="PS51197">
    <property type="entry name" value="HTH_RRF2_2"/>
    <property type="match status" value="1"/>
</dbReference>
<dbReference type="InterPro" id="IPR036390">
    <property type="entry name" value="WH_DNA-bd_sf"/>
</dbReference>
<accession>A0A1I0EVC7</accession>
<dbReference type="Gene3D" id="1.10.10.10">
    <property type="entry name" value="Winged helix-like DNA-binding domain superfamily/Winged helix DNA-binding domain"/>
    <property type="match status" value="1"/>
</dbReference>
<dbReference type="Pfam" id="PF02082">
    <property type="entry name" value="Rrf2"/>
    <property type="match status" value="1"/>
</dbReference>
<evidence type="ECO:0000313" key="1">
    <source>
        <dbReference type="EMBL" id="SET49550.1"/>
    </source>
</evidence>
<dbReference type="GO" id="GO:0005829">
    <property type="term" value="C:cytosol"/>
    <property type="evidence" value="ECO:0007669"/>
    <property type="project" value="TreeGrafter"/>
</dbReference>
<dbReference type="AlphaFoldDB" id="A0A1I0EVC7"/>
<dbReference type="SUPFAM" id="SSF46785">
    <property type="entry name" value="Winged helix' DNA-binding domain"/>
    <property type="match status" value="1"/>
</dbReference>
<reference evidence="1 2" key="1">
    <citation type="submission" date="2016-10" db="EMBL/GenBank/DDBJ databases">
        <authorList>
            <person name="de Groot N.N."/>
        </authorList>
    </citation>
    <scope>NUCLEOTIDE SEQUENCE [LARGE SCALE GENOMIC DNA]</scope>
    <source>
        <strain evidence="1 2">DSM 18979</strain>
    </source>
</reference>
<keyword evidence="2" id="KW-1185">Reference proteome</keyword>
<dbReference type="PANTHER" id="PTHR33221">
    <property type="entry name" value="WINGED HELIX-TURN-HELIX TRANSCRIPTIONAL REGULATOR, RRF2 FAMILY"/>
    <property type="match status" value="1"/>
</dbReference>
<dbReference type="RefSeq" id="WP_090444734.1">
    <property type="nucleotide sequence ID" value="NZ_FOHU01000012.1"/>
</dbReference>
<dbReference type="EMBL" id="FOHU01000012">
    <property type="protein sequence ID" value="SET49550.1"/>
    <property type="molecule type" value="Genomic_DNA"/>
</dbReference>
<protein>
    <submittedName>
        <fullName evidence="1">Transcriptional regulator, BadM/Rrf2 family</fullName>
    </submittedName>
</protein>
<gene>
    <name evidence="1" type="ORF">SAMN05660297_02575</name>
</gene>
<dbReference type="InterPro" id="IPR036388">
    <property type="entry name" value="WH-like_DNA-bd_sf"/>
</dbReference>
<evidence type="ECO:0000313" key="2">
    <source>
        <dbReference type="Proteomes" id="UP000199568"/>
    </source>
</evidence>
<dbReference type="NCBIfam" id="TIGR00738">
    <property type="entry name" value="rrf2_super"/>
    <property type="match status" value="1"/>
</dbReference>
<sequence length="138" mass="15198">MSGIIHVSEMVSIAFHSMIVIAAKKDVGLLNVKEIAKIIGASESHLSKVMQRLVKAKFLRSVRGPKGGFALINSPDQISLLDIFEVIEGPFINNQCPTSCDICSFKACILGGVPEKMNKEFKEYLMQHKLSDLIPLLK</sequence>
<dbReference type="Proteomes" id="UP000199568">
    <property type="component" value="Unassembled WGS sequence"/>
</dbReference>
<name>A0A1I0EVC7_9FIRM</name>
<dbReference type="InterPro" id="IPR000944">
    <property type="entry name" value="Tscrpt_reg_Rrf2"/>
</dbReference>
<dbReference type="STRING" id="426128.SAMN05660297_02575"/>
<organism evidence="1 2">
    <name type="scientific">Natronincola peptidivorans</name>
    <dbReference type="NCBI Taxonomy" id="426128"/>
    <lineage>
        <taxon>Bacteria</taxon>
        <taxon>Bacillati</taxon>
        <taxon>Bacillota</taxon>
        <taxon>Clostridia</taxon>
        <taxon>Peptostreptococcales</taxon>
        <taxon>Natronincolaceae</taxon>
        <taxon>Natronincola</taxon>
    </lineage>
</organism>
<dbReference type="OrthoDB" id="9808360at2"/>
<dbReference type="GO" id="GO:0003700">
    <property type="term" value="F:DNA-binding transcription factor activity"/>
    <property type="evidence" value="ECO:0007669"/>
    <property type="project" value="TreeGrafter"/>
</dbReference>